<protein>
    <submittedName>
        <fullName evidence="2">Uncharacterized protein</fullName>
    </submittedName>
</protein>
<dbReference type="AlphaFoldDB" id="A0A102KBQ1"/>
<comment type="caution">
    <text evidence="2">The sequence shown here is derived from an EMBL/GenBank/DDBJ whole genome shotgun (WGS) entry which is preliminary data.</text>
</comment>
<name>A0A102KBQ1_9BURK</name>
<keyword evidence="1" id="KW-0732">Signal</keyword>
<evidence type="ECO:0000256" key="1">
    <source>
        <dbReference type="SAM" id="SignalP"/>
    </source>
</evidence>
<sequence>MMSLYAAALFCFCLARARFGAEPAGARGRPGMHAPDQSRSKSDNLPMKYWIEAISISAFV</sequence>
<reference evidence="2 3" key="1">
    <citation type="submission" date="2015-11" db="EMBL/GenBank/DDBJ databases">
        <title>Expanding the genomic diversity of Burkholderia species for the development of highly accurate diagnostics.</title>
        <authorList>
            <person name="Sahl J."/>
            <person name="Keim P."/>
            <person name="Wagner D."/>
        </authorList>
    </citation>
    <scope>NUCLEOTIDE SEQUENCE [LARGE SCALE GENOMIC DNA]</scope>
    <source>
        <strain evidence="2 3">RF32-BP4</strain>
    </source>
</reference>
<evidence type="ECO:0000313" key="2">
    <source>
        <dbReference type="EMBL" id="KUZ95079.1"/>
    </source>
</evidence>
<feature type="signal peptide" evidence="1">
    <location>
        <begin position="1"/>
        <end position="17"/>
    </location>
</feature>
<evidence type="ECO:0000313" key="3">
    <source>
        <dbReference type="Proteomes" id="UP000065521"/>
    </source>
</evidence>
<accession>A0A102KBQ1</accession>
<organism evidence="2 3">
    <name type="scientific">Burkholderia ubonensis</name>
    <dbReference type="NCBI Taxonomy" id="101571"/>
    <lineage>
        <taxon>Bacteria</taxon>
        <taxon>Pseudomonadati</taxon>
        <taxon>Pseudomonadota</taxon>
        <taxon>Betaproteobacteria</taxon>
        <taxon>Burkholderiales</taxon>
        <taxon>Burkholderiaceae</taxon>
        <taxon>Burkholderia</taxon>
        <taxon>Burkholderia cepacia complex</taxon>
    </lineage>
</organism>
<proteinExistence type="predicted"/>
<feature type="chain" id="PRO_5007112703" evidence="1">
    <location>
        <begin position="18"/>
        <end position="60"/>
    </location>
</feature>
<gene>
    <name evidence="2" type="ORF">WI38_05495</name>
</gene>
<dbReference type="EMBL" id="LOTN01000010">
    <property type="protein sequence ID" value="KUZ95079.1"/>
    <property type="molecule type" value="Genomic_DNA"/>
</dbReference>
<dbReference type="Proteomes" id="UP000065521">
    <property type="component" value="Unassembled WGS sequence"/>
</dbReference>